<comment type="caution">
    <text evidence="1">The sequence shown here is derived from an EMBL/GenBank/DDBJ whole genome shotgun (WGS) entry which is preliminary data.</text>
</comment>
<keyword evidence="2" id="KW-1185">Reference proteome</keyword>
<reference evidence="1 2" key="1">
    <citation type="submission" date="2014-03" db="EMBL/GenBank/DDBJ databases">
        <title>Genomics of Bifidobacteria.</title>
        <authorList>
            <person name="Ventura M."/>
            <person name="Milani C."/>
            <person name="Lugli G.A."/>
        </authorList>
    </citation>
    <scope>NUCLEOTIDE SEQUENCE [LARGE SCALE GENOMIC DNA]</scope>
    <source>
        <strain evidence="1 2">LMG 10510</strain>
    </source>
</reference>
<proteinExistence type="predicted"/>
<dbReference type="STRING" id="35760.BCHO_0877"/>
<dbReference type="OrthoDB" id="3240225at2"/>
<dbReference type="RefSeq" id="WP_034256255.1">
    <property type="nucleotide sequence ID" value="NZ_JGYU01000005.1"/>
</dbReference>
<dbReference type="EMBL" id="JGYU01000005">
    <property type="protein sequence ID" value="KFI57458.1"/>
    <property type="molecule type" value="Genomic_DNA"/>
</dbReference>
<gene>
    <name evidence="1" type="ORF">BCHO_0877</name>
</gene>
<organism evidence="1 2">
    <name type="scientific">Bifidobacterium choerinum</name>
    <dbReference type="NCBI Taxonomy" id="35760"/>
    <lineage>
        <taxon>Bacteria</taxon>
        <taxon>Bacillati</taxon>
        <taxon>Actinomycetota</taxon>
        <taxon>Actinomycetes</taxon>
        <taxon>Bifidobacteriales</taxon>
        <taxon>Bifidobacteriaceae</taxon>
        <taxon>Bifidobacterium</taxon>
    </lineage>
</organism>
<evidence type="ECO:0000313" key="1">
    <source>
        <dbReference type="EMBL" id="KFI57458.1"/>
    </source>
</evidence>
<name>A0A087AFA8_9BIFI</name>
<dbReference type="Proteomes" id="UP000028995">
    <property type="component" value="Unassembled WGS sequence"/>
</dbReference>
<accession>A0A087AFA8</accession>
<dbReference type="AlphaFoldDB" id="A0A087AFA8"/>
<dbReference type="eggNOG" id="ENOG503060X">
    <property type="taxonomic scope" value="Bacteria"/>
</dbReference>
<evidence type="ECO:0000313" key="2">
    <source>
        <dbReference type="Proteomes" id="UP000028995"/>
    </source>
</evidence>
<protein>
    <submittedName>
        <fullName evidence="1">Uncharacterized protein</fullName>
    </submittedName>
</protein>
<sequence>MKQTDEALIEHVENMSTQEVLQNIALCKTLMDRLKKYDKALREEYREHHADVDEAVATVNGIAVGHVTVTKDGLDTYVVKDKVAYGAFLKEVGEVIAGGLQAWEERPVARPEACTNGYLRTVVERNGGELPDGVDVRPGRLATVVYKQTVKDYPISATDVQNVLIKEIEA</sequence>